<keyword evidence="10" id="KW-1185">Reference proteome</keyword>
<dbReference type="InterPro" id="IPR033887">
    <property type="entry name" value="PTS_IIA_man"/>
</dbReference>
<evidence type="ECO:0000256" key="6">
    <source>
        <dbReference type="ARBA" id="ARBA00022683"/>
    </source>
</evidence>
<accession>A0ABU5H283</accession>
<dbReference type="InterPro" id="IPR004701">
    <property type="entry name" value="PTS_EIIA_man-typ"/>
</dbReference>
<organism evidence="9 10">
    <name type="scientific">Hyalangium rubrum</name>
    <dbReference type="NCBI Taxonomy" id="3103134"/>
    <lineage>
        <taxon>Bacteria</taxon>
        <taxon>Pseudomonadati</taxon>
        <taxon>Myxococcota</taxon>
        <taxon>Myxococcia</taxon>
        <taxon>Myxococcales</taxon>
        <taxon>Cystobacterineae</taxon>
        <taxon>Archangiaceae</taxon>
        <taxon>Hyalangium</taxon>
    </lineage>
</organism>
<evidence type="ECO:0000313" key="9">
    <source>
        <dbReference type="EMBL" id="MDY7227539.1"/>
    </source>
</evidence>
<keyword evidence="7" id="KW-0418">Kinase</keyword>
<comment type="subcellular location">
    <subcellularLocation>
        <location evidence="1">Cytoplasm</location>
    </subcellularLocation>
</comment>
<dbReference type="PANTHER" id="PTHR33799:SF1">
    <property type="entry name" value="PTS SYSTEM MANNOSE-SPECIFIC EIIAB COMPONENT-RELATED"/>
    <property type="match status" value="1"/>
</dbReference>
<dbReference type="PANTHER" id="PTHR33799">
    <property type="entry name" value="PTS PERMEASE-RELATED-RELATED"/>
    <property type="match status" value="1"/>
</dbReference>
<name>A0ABU5H283_9BACT</name>
<dbReference type="SUPFAM" id="SSF53062">
    <property type="entry name" value="PTS system fructose IIA component-like"/>
    <property type="match status" value="1"/>
</dbReference>
<keyword evidence="4 9" id="KW-0762">Sugar transport</keyword>
<evidence type="ECO:0000256" key="1">
    <source>
        <dbReference type="ARBA" id="ARBA00004496"/>
    </source>
</evidence>
<dbReference type="InterPro" id="IPR051471">
    <property type="entry name" value="Bacterial_PTS_sugar_comp"/>
</dbReference>
<dbReference type="EMBL" id="JAXIVS010000004">
    <property type="protein sequence ID" value="MDY7227539.1"/>
    <property type="molecule type" value="Genomic_DNA"/>
</dbReference>
<evidence type="ECO:0000259" key="8">
    <source>
        <dbReference type="PROSITE" id="PS51096"/>
    </source>
</evidence>
<evidence type="ECO:0000256" key="2">
    <source>
        <dbReference type="ARBA" id="ARBA00022448"/>
    </source>
</evidence>
<comment type="caution">
    <text evidence="9">The sequence shown here is derived from an EMBL/GenBank/DDBJ whole genome shotgun (WGS) entry which is preliminary data.</text>
</comment>
<evidence type="ECO:0000256" key="4">
    <source>
        <dbReference type="ARBA" id="ARBA00022597"/>
    </source>
</evidence>
<feature type="domain" description="PTS EIIA type-4" evidence="8">
    <location>
        <begin position="1"/>
        <end position="124"/>
    </location>
</feature>
<reference evidence="9 10" key="1">
    <citation type="submission" date="2023-12" db="EMBL/GenBank/DDBJ databases">
        <title>the genome sequence of Hyalangium sp. s54d21.</title>
        <authorList>
            <person name="Zhang X."/>
        </authorList>
    </citation>
    <scope>NUCLEOTIDE SEQUENCE [LARGE SCALE GENOMIC DNA]</scope>
    <source>
        <strain evidence="10">s54d21</strain>
    </source>
</reference>
<dbReference type="PROSITE" id="PS51096">
    <property type="entry name" value="PTS_EIIA_TYPE_4"/>
    <property type="match status" value="1"/>
</dbReference>
<protein>
    <submittedName>
        <fullName evidence="9">PTS sugar transporter subunit IIA</fullName>
    </submittedName>
</protein>
<dbReference type="CDD" id="cd00006">
    <property type="entry name" value="PTS_IIA_man"/>
    <property type="match status" value="1"/>
</dbReference>
<proteinExistence type="predicted"/>
<dbReference type="Gene3D" id="3.40.50.510">
    <property type="entry name" value="Phosphotransferase system, mannose-type IIA component"/>
    <property type="match status" value="1"/>
</dbReference>
<gene>
    <name evidence="9" type="ORF">SYV04_14095</name>
</gene>
<keyword evidence="2" id="KW-0813">Transport</keyword>
<keyword evidence="3" id="KW-0963">Cytoplasm</keyword>
<dbReference type="RefSeq" id="WP_321546260.1">
    <property type="nucleotide sequence ID" value="NZ_JAXIVS010000004.1"/>
</dbReference>
<dbReference type="InterPro" id="IPR036662">
    <property type="entry name" value="PTS_EIIA_man-typ_sf"/>
</dbReference>
<evidence type="ECO:0000256" key="3">
    <source>
        <dbReference type="ARBA" id="ARBA00022490"/>
    </source>
</evidence>
<evidence type="ECO:0000256" key="7">
    <source>
        <dbReference type="ARBA" id="ARBA00022777"/>
    </source>
</evidence>
<evidence type="ECO:0000256" key="5">
    <source>
        <dbReference type="ARBA" id="ARBA00022679"/>
    </source>
</evidence>
<sequence length="140" mass="14896">MVGLVVASHGRLAEELVATAEQIVGKLPAVATCNIEPGTSVEDLRVKMKQAVAKVDDGEGVIVMADLFGGTPCKESLMMCQRGNLEVLAGVNLPMILKANSLRDEHLPLPEMANLLASYGQRNITCASALLREAQQSPRT</sequence>
<dbReference type="Proteomes" id="UP001291309">
    <property type="component" value="Unassembled WGS sequence"/>
</dbReference>
<keyword evidence="5" id="KW-0808">Transferase</keyword>
<keyword evidence="6" id="KW-0598">Phosphotransferase system</keyword>
<evidence type="ECO:0000313" key="10">
    <source>
        <dbReference type="Proteomes" id="UP001291309"/>
    </source>
</evidence>
<dbReference type="Pfam" id="PF03610">
    <property type="entry name" value="EIIA-man"/>
    <property type="match status" value="1"/>
</dbReference>